<dbReference type="Proteomes" id="UP000054565">
    <property type="component" value="Unassembled WGS sequence"/>
</dbReference>
<sequence length="183" mass="19222">MGKMWSIKETMSSFGSDWARWLSKMDSHGYALRKRTCSGTKLADAYRCAFAAKGSAGTIASHSFYGEPGKSASACAFSAVGCSILSSLCARPITHLIGRPGSGNLVSSTRNGGSSVARNGNKPQSQERGEPTVKELLWCNLWLNPPANNETTCGWGAGIGPGITTALGQGPEQASEFATMQPL</sequence>
<proteinExistence type="predicted"/>
<reference evidence="3" key="1">
    <citation type="journal article" date="2010" name="Genome Res.">
        <title>Population genomic sequencing of Coccidioides fungi reveals recent hybridization and transposon control.</title>
        <authorList>
            <person name="Neafsey D.E."/>
            <person name="Barker B.M."/>
            <person name="Sharpton T.J."/>
            <person name="Stajich J.E."/>
            <person name="Park D.J."/>
            <person name="Whiston E."/>
            <person name="Hung C.-Y."/>
            <person name="McMahan C."/>
            <person name="White J."/>
            <person name="Sykes S."/>
            <person name="Heiman D."/>
            <person name="Young S."/>
            <person name="Zeng Q."/>
            <person name="Abouelleil A."/>
            <person name="Aftuck L."/>
            <person name="Bessette D."/>
            <person name="Brown A."/>
            <person name="FitzGerald M."/>
            <person name="Lui A."/>
            <person name="Macdonald J.P."/>
            <person name="Priest M."/>
            <person name="Orbach M.J."/>
            <person name="Galgiani J.N."/>
            <person name="Kirkland T.N."/>
            <person name="Cole G.T."/>
            <person name="Birren B.W."/>
            <person name="Henn M.R."/>
            <person name="Taylor J.W."/>
            <person name="Rounsley S.D."/>
        </authorList>
    </citation>
    <scope>NUCLEOTIDE SEQUENCE [LARGE SCALE GENOMIC DNA]</scope>
    <source>
        <strain evidence="3">RMSCC 2394</strain>
    </source>
</reference>
<evidence type="ECO:0000313" key="3">
    <source>
        <dbReference type="Proteomes" id="UP000054565"/>
    </source>
</evidence>
<name>A0A0J6YHQ1_COCIT</name>
<organism evidence="2 3">
    <name type="scientific">Coccidioides immitis RMSCC 2394</name>
    <dbReference type="NCBI Taxonomy" id="404692"/>
    <lineage>
        <taxon>Eukaryota</taxon>
        <taxon>Fungi</taxon>
        <taxon>Dikarya</taxon>
        <taxon>Ascomycota</taxon>
        <taxon>Pezizomycotina</taxon>
        <taxon>Eurotiomycetes</taxon>
        <taxon>Eurotiomycetidae</taxon>
        <taxon>Onygenales</taxon>
        <taxon>Onygenaceae</taxon>
        <taxon>Coccidioides</taxon>
    </lineage>
</organism>
<accession>A0A0J6YHQ1</accession>
<feature type="region of interest" description="Disordered" evidence="1">
    <location>
        <begin position="101"/>
        <end position="130"/>
    </location>
</feature>
<protein>
    <submittedName>
        <fullName evidence="2">Uncharacterized protein</fullName>
    </submittedName>
</protein>
<feature type="compositionally biased region" description="Polar residues" evidence="1">
    <location>
        <begin position="104"/>
        <end position="124"/>
    </location>
</feature>
<dbReference type="AlphaFoldDB" id="A0A0J6YHQ1"/>
<gene>
    <name evidence="2" type="ORF">CIRG_07892</name>
</gene>
<evidence type="ECO:0000256" key="1">
    <source>
        <dbReference type="SAM" id="MobiDB-lite"/>
    </source>
</evidence>
<dbReference type="EMBL" id="DS028097">
    <property type="protein sequence ID" value="KMP08211.1"/>
    <property type="molecule type" value="Genomic_DNA"/>
</dbReference>
<evidence type="ECO:0000313" key="2">
    <source>
        <dbReference type="EMBL" id="KMP08211.1"/>
    </source>
</evidence>